<accession>A0ABW8MTM2</accession>
<evidence type="ECO:0000313" key="2">
    <source>
        <dbReference type="Proteomes" id="UP001620514"/>
    </source>
</evidence>
<evidence type="ECO:0000313" key="1">
    <source>
        <dbReference type="EMBL" id="MFK4447038.1"/>
    </source>
</evidence>
<dbReference type="EMBL" id="JBIYDN010000031">
    <property type="protein sequence ID" value="MFK4447038.1"/>
    <property type="molecule type" value="Genomic_DNA"/>
</dbReference>
<sequence>MARVKEGLTIALRVVSKPWRVAGACVSGAWVPDGARNTLAQTTPRPVINQSGTRAKPSMIRIPAMAASGLARRPGNPSERRA</sequence>
<gene>
    <name evidence="1" type="ORF">ABH943_007070</name>
</gene>
<proteinExistence type="predicted"/>
<reference evidence="1 2" key="1">
    <citation type="submission" date="2024-11" db="EMBL/GenBank/DDBJ databases">
        <title>Using genomics to understand microbial adaptation to soil warming.</title>
        <authorList>
            <person name="Deangelis K.M. PhD."/>
        </authorList>
    </citation>
    <scope>NUCLEOTIDE SEQUENCE [LARGE SCALE GENOMIC DNA]</scope>
    <source>
        <strain evidence="1 2">GAS97</strain>
    </source>
</reference>
<keyword evidence="2" id="KW-1185">Reference proteome</keyword>
<protein>
    <submittedName>
        <fullName evidence="1">Uncharacterized protein</fullName>
    </submittedName>
</protein>
<name>A0ABW8MTM2_9BURK</name>
<comment type="caution">
    <text evidence="1">The sequence shown here is derived from an EMBL/GenBank/DDBJ whole genome shotgun (WGS) entry which is preliminary data.</text>
</comment>
<dbReference type="Proteomes" id="UP001620514">
    <property type="component" value="Unassembled WGS sequence"/>
</dbReference>
<organism evidence="1 2">
    <name type="scientific">Caballeronia udeis</name>
    <dbReference type="NCBI Taxonomy" id="1232866"/>
    <lineage>
        <taxon>Bacteria</taxon>
        <taxon>Pseudomonadati</taxon>
        <taxon>Pseudomonadota</taxon>
        <taxon>Betaproteobacteria</taxon>
        <taxon>Burkholderiales</taxon>
        <taxon>Burkholderiaceae</taxon>
        <taxon>Caballeronia</taxon>
    </lineage>
</organism>